<evidence type="ECO:0000256" key="1">
    <source>
        <dbReference type="SAM" id="MobiDB-lite"/>
    </source>
</evidence>
<comment type="caution">
    <text evidence="2">The sequence shown here is derived from an EMBL/GenBank/DDBJ whole genome shotgun (WGS) entry which is preliminary data.</text>
</comment>
<feature type="compositionally biased region" description="Low complexity" evidence="1">
    <location>
        <begin position="153"/>
        <end position="170"/>
    </location>
</feature>
<dbReference type="EMBL" id="WIQW01000063">
    <property type="protein sequence ID" value="KAF3089992.1"/>
    <property type="molecule type" value="Genomic_DNA"/>
</dbReference>
<sequence length="231" mass="25248">MTNLLPLALGVLDTPVHRVLSIHLLKAPVLIIPGQKVLPTMVSQKVPTTLQIQILRAVPDTFPQVVQSILLRKVLVETPYQVLDILPQRVLDITTITPSDSVSNYERSEISRVSHRASSSSAQYTTTESSRRSSPPSESSRYTRSESYHASRKTPPSSSSGSRAPYGSSSNPTPAPPGSVTGSHKNARRYGDKPFGTAESRHFEDPYGTDVRPTQPSSSSRSHHSSSSRRH</sequence>
<reference evidence="4 5" key="1">
    <citation type="submission" date="2019-06" db="EMBL/GenBank/DDBJ databases">
        <authorList>
            <person name="Palmer J.M."/>
        </authorList>
    </citation>
    <scope>NUCLEOTIDE SEQUENCE [LARGE SCALE GENOMIC DNA]</scope>
    <source>
        <strain evidence="2 4">TWF102</strain>
        <strain evidence="3 5">TWF703</strain>
    </source>
</reference>
<feature type="compositionally biased region" description="Low complexity" evidence="1">
    <location>
        <begin position="116"/>
        <end position="140"/>
    </location>
</feature>
<evidence type="ECO:0000313" key="3">
    <source>
        <dbReference type="EMBL" id="KAF3134671.1"/>
    </source>
</evidence>
<evidence type="ECO:0000313" key="5">
    <source>
        <dbReference type="Proteomes" id="UP000480548"/>
    </source>
</evidence>
<gene>
    <name evidence="2" type="ORF">TWF102_009465</name>
    <name evidence="3" type="ORF">TWF703_006329</name>
</gene>
<protein>
    <submittedName>
        <fullName evidence="2">Uncharacterized protein</fullName>
    </submittedName>
</protein>
<feature type="compositionally biased region" description="Basic residues" evidence="1">
    <location>
        <begin position="221"/>
        <end position="231"/>
    </location>
</feature>
<name>A0A7C8J536_ORBOL</name>
<evidence type="ECO:0000313" key="2">
    <source>
        <dbReference type="EMBL" id="KAF3089992.1"/>
    </source>
</evidence>
<proteinExistence type="predicted"/>
<feature type="region of interest" description="Disordered" evidence="1">
    <location>
        <begin position="101"/>
        <end position="231"/>
    </location>
</feature>
<dbReference type="AlphaFoldDB" id="A0A7C8J536"/>
<dbReference type="Proteomes" id="UP000475325">
    <property type="component" value="Unassembled WGS sequence"/>
</dbReference>
<dbReference type="EMBL" id="WIQZ01000035">
    <property type="protein sequence ID" value="KAF3134671.1"/>
    <property type="molecule type" value="Genomic_DNA"/>
</dbReference>
<dbReference type="Proteomes" id="UP000480548">
    <property type="component" value="Unassembled WGS sequence"/>
</dbReference>
<organism evidence="2 4">
    <name type="scientific">Orbilia oligospora</name>
    <name type="common">Nematode-trapping fungus</name>
    <name type="synonym">Arthrobotrys oligospora</name>
    <dbReference type="NCBI Taxonomy" id="2813651"/>
    <lineage>
        <taxon>Eukaryota</taxon>
        <taxon>Fungi</taxon>
        <taxon>Dikarya</taxon>
        <taxon>Ascomycota</taxon>
        <taxon>Pezizomycotina</taxon>
        <taxon>Orbiliomycetes</taxon>
        <taxon>Orbiliales</taxon>
        <taxon>Orbiliaceae</taxon>
        <taxon>Orbilia</taxon>
    </lineage>
</organism>
<accession>A0A7C8J536</accession>
<evidence type="ECO:0000313" key="4">
    <source>
        <dbReference type="Proteomes" id="UP000475325"/>
    </source>
</evidence>